<name>A0A699K9X1_TANCI</name>
<dbReference type="EMBL" id="BKCJ010497824">
    <property type="protein sequence ID" value="GFA83864.1"/>
    <property type="molecule type" value="Genomic_DNA"/>
</dbReference>
<accession>A0A699K9X1</accession>
<feature type="region of interest" description="Disordered" evidence="2">
    <location>
        <begin position="268"/>
        <end position="303"/>
    </location>
</feature>
<sequence length="524" mass="58296">DSPLLGVNTPRSDEDRLKLMELMVFLMKKGVCDEFGLNAARLSKFLLSGKSVVKRLCDVTRLQALVDKKRIVITEESVHEILQLNDADGVICLPNEEIFAGLVRMGYEKPSTKLTFYKAFFSTQWEFFIHTILYSLSSKRTSWNEFSYAMAFALIYLSSCQRFNFSKYIFESLVRNVDSSSKFYMYPRFIQLIIQTNIADLSKHTNRYISPVLTVFANMRRVGKGFSGVETPLFKTMLAVRDITEEAEAQVPAQGDDVHKHAAEEVATDVVPPTPTSPSPSSPVIPSSPPHQSPCPPQPQDAKGLSHLFQQIVKLKARVKKLEKLNKVKSSKLRRLKKVGTSQRVKSSDDVENVFNQGRISVDMDQDEGIELVVDQEKDTEVEGRHADKQAEIYNIDLDHSLKVLSMQEDDTEVQEAVEVVTIAKLITEVVTAAATQVVAASTPIPAAKPKILKIAATPAVSTRRRKRVVVTAAATHVVTASTPIPAAKPKILKIAKIAAAPAVSTRRRKGVVIRDPEEELHTD</sequence>
<feature type="non-terminal residue" evidence="3">
    <location>
        <position position="1"/>
    </location>
</feature>
<feature type="compositionally biased region" description="Pro residues" evidence="2">
    <location>
        <begin position="272"/>
        <end position="299"/>
    </location>
</feature>
<evidence type="ECO:0000256" key="1">
    <source>
        <dbReference type="SAM" id="Coils"/>
    </source>
</evidence>
<protein>
    <recommendedName>
        <fullName evidence="4">Synaptobrevin, longin-like domain protein</fullName>
    </recommendedName>
</protein>
<feature type="non-terminal residue" evidence="3">
    <location>
        <position position="524"/>
    </location>
</feature>
<evidence type="ECO:0008006" key="4">
    <source>
        <dbReference type="Google" id="ProtNLM"/>
    </source>
</evidence>
<reference evidence="3" key="1">
    <citation type="journal article" date="2019" name="Sci. Rep.">
        <title>Draft genome of Tanacetum cinerariifolium, the natural source of mosquito coil.</title>
        <authorList>
            <person name="Yamashiro T."/>
            <person name="Shiraishi A."/>
            <person name="Satake H."/>
            <person name="Nakayama K."/>
        </authorList>
    </citation>
    <scope>NUCLEOTIDE SEQUENCE</scope>
</reference>
<proteinExistence type="predicted"/>
<organism evidence="3">
    <name type="scientific">Tanacetum cinerariifolium</name>
    <name type="common">Dalmatian daisy</name>
    <name type="synonym">Chrysanthemum cinerariifolium</name>
    <dbReference type="NCBI Taxonomy" id="118510"/>
    <lineage>
        <taxon>Eukaryota</taxon>
        <taxon>Viridiplantae</taxon>
        <taxon>Streptophyta</taxon>
        <taxon>Embryophyta</taxon>
        <taxon>Tracheophyta</taxon>
        <taxon>Spermatophyta</taxon>
        <taxon>Magnoliopsida</taxon>
        <taxon>eudicotyledons</taxon>
        <taxon>Gunneridae</taxon>
        <taxon>Pentapetalae</taxon>
        <taxon>asterids</taxon>
        <taxon>campanulids</taxon>
        <taxon>Asterales</taxon>
        <taxon>Asteraceae</taxon>
        <taxon>Asteroideae</taxon>
        <taxon>Anthemideae</taxon>
        <taxon>Anthemidinae</taxon>
        <taxon>Tanacetum</taxon>
    </lineage>
</organism>
<gene>
    <name evidence="3" type="ORF">Tci_655836</name>
</gene>
<feature type="coiled-coil region" evidence="1">
    <location>
        <begin position="305"/>
        <end position="339"/>
    </location>
</feature>
<evidence type="ECO:0000256" key="2">
    <source>
        <dbReference type="SAM" id="MobiDB-lite"/>
    </source>
</evidence>
<keyword evidence="1" id="KW-0175">Coiled coil</keyword>
<evidence type="ECO:0000313" key="3">
    <source>
        <dbReference type="EMBL" id="GFA83864.1"/>
    </source>
</evidence>
<dbReference type="AlphaFoldDB" id="A0A699K9X1"/>
<comment type="caution">
    <text evidence="3">The sequence shown here is derived from an EMBL/GenBank/DDBJ whole genome shotgun (WGS) entry which is preliminary data.</text>
</comment>